<feature type="coiled-coil region" evidence="1">
    <location>
        <begin position="201"/>
        <end position="334"/>
    </location>
</feature>
<evidence type="ECO:0000313" key="4">
    <source>
        <dbReference type="Proteomes" id="UP000677244"/>
    </source>
</evidence>
<evidence type="ECO:0000256" key="2">
    <source>
        <dbReference type="SAM" id="Phobius"/>
    </source>
</evidence>
<proteinExistence type="predicted"/>
<sequence length="353" mass="41998">MNCLLVILGYQMYVGVMEIIVFLLGGVALGFFIHFFLVSRRTMSINLPRPEPPIIADAAFQNTDEWRVKYFEEMEVQEKIQMQLRRELDTVRDNEELLTIEVEELHKELKRRHEPPPAQPAVLHASSQEEQSEEYLVRLQRTQDSLSEQNQQITLLLDQIELLKKTEYKHIDTIKANEELNARLNEMLLVLRNKDVRIHELEQQQLLSEEMEERMQKAYEEFNAIREKLSRVEHLSNPPSRQFELEELQQTHFKLIREFDEYKQKHLGLLEENQRLSRLLSDTEEKLRESNFQRQQLQKKITFLEELNRDLQQISEHNKKLENQLRRMSEIEVMLARVQGKNGGKSGNEQPEA</sequence>
<feature type="transmembrane region" description="Helical" evidence="2">
    <location>
        <begin position="12"/>
        <end position="37"/>
    </location>
</feature>
<dbReference type="RefSeq" id="WP_209137509.1">
    <property type="nucleotide sequence ID" value="NZ_JAGHKO010000001.1"/>
</dbReference>
<organism evidence="3 4">
    <name type="scientific">Niastella soli</name>
    <dbReference type="NCBI Taxonomy" id="2821487"/>
    <lineage>
        <taxon>Bacteria</taxon>
        <taxon>Pseudomonadati</taxon>
        <taxon>Bacteroidota</taxon>
        <taxon>Chitinophagia</taxon>
        <taxon>Chitinophagales</taxon>
        <taxon>Chitinophagaceae</taxon>
        <taxon>Niastella</taxon>
    </lineage>
</organism>
<gene>
    <name evidence="3" type="ORF">J7I42_04150</name>
</gene>
<name>A0ABS3YNI9_9BACT</name>
<keyword evidence="2" id="KW-1133">Transmembrane helix</keyword>
<keyword evidence="2" id="KW-0812">Transmembrane</keyword>
<protein>
    <submittedName>
        <fullName evidence="3">Uncharacterized protein</fullName>
    </submittedName>
</protein>
<evidence type="ECO:0000313" key="3">
    <source>
        <dbReference type="EMBL" id="MBO9199445.1"/>
    </source>
</evidence>
<feature type="coiled-coil region" evidence="1">
    <location>
        <begin position="139"/>
        <end position="166"/>
    </location>
</feature>
<keyword evidence="1" id="KW-0175">Coiled coil</keyword>
<comment type="caution">
    <text evidence="3">The sequence shown here is derived from an EMBL/GenBank/DDBJ whole genome shotgun (WGS) entry which is preliminary data.</text>
</comment>
<evidence type="ECO:0000256" key="1">
    <source>
        <dbReference type="SAM" id="Coils"/>
    </source>
</evidence>
<accession>A0ABS3YNI9</accession>
<keyword evidence="2" id="KW-0472">Membrane</keyword>
<reference evidence="3 4" key="1">
    <citation type="submission" date="2021-03" db="EMBL/GenBank/DDBJ databases">
        <title>Assistant Professor.</title>
        <authorList>
            <person name="Huq M.A."/>
        </authorList>
    </citation>
    <scope>NUCLEOTIDE SEQUENCE [LARGE SCALE GENOMIC DNA]</scope>
    <source>
        <strain evidence="3 4">MAH-29</strain>
    </source>
</reference>
<dbReference type="Proteomes" id="UP000677244">
    <property type="component" value="Unassembled WGS sequence"/>
</dbReference>
<dbReference type="EMBL" id="JAGHKO010000001">
    <property type="protein sequence ID" value="MBO9199445.1"/>
    <property type="molecule type" value="Genomic_DNA"/>
</dbReference>
<keyword evidence="4" id="KW-1185">Reference proteome</keyword>